<evidence type="ECO:0008006" key="4">
    <source>
        <dbReference type="Google" id="ProtNLM"/>
    </source>
</evidence>
<keyword evidence="1" id="KW-0975">Bacterial flagellum</keyword>
<dbReference type="GO" id="GO:0005198">
    <property type="term" value="F:structural molecule activity"/>
    <property type="evidence" value="ECO:0007669"/>
    <property type="project" value="InterPro"/>
</dbReference>
<comment type="caution">
    <text evidence="2">The sequence shown here is derived from an EMBL/GenBank/DDBJ whole genome shotgun (WGS) entry which is preliminary data.</text>
</comment>
<organism evidence="2 3">
    <name type="scientific">Candidatus Saganbacteria bacterium</name>
    <dbReference type="NCBI Taxonomy" id="2575572"/>
    <lineage>
        <taxon>Bacteria</taxon>
        <taxon>Bacillati</taxon>
        <taxon>Saganbacteria</taxon>
    </lineage>
</organism>
<dbReference type="GO" id="GO:0071973">
    <property type="term" value="P:bacterial-type flagellum-dependent cell motility"/>
    <property type="evidence" value="ECO:0007669"/>
    <property type="project" value="InterPro"/>
</dbReference>
<dbReference type="AlphaFoldDB" id="A0A833P2U9"/>
<proteinExistence type="predicted"/>
<name>A0A833P2U9_UNCSA</name>
<evidence type="ECO:0000256" key="1">
    <source>
        <dbReference type="ARBA" id="ARBA00023143"/>
    </source>
</evidence>
<dbReference type="InterPro" id="IPR001624">
    <property type="entry name" value="FliE"/>
</dbReference>
<evidence type="ECO:0000313" key="3">
    <source>
        <dbReference type="Proteomes" id="UP000488506"/>
    </source>
</evidence>
<reference evidence="2 3" key="1">
    <citation type="submission" date="2019-12" db="EMBL/GenBank/DDBJ databases">
        <authorList>
            <person name="Wolfe R."/>
            <person name="Danczak R."/>
            <person name="Wilkins M."/>
        </authorList>
    </citation>
    <scope>NUCLEOTIDE SEQUENCE [LARGE SCALE GENOMIC DNA]</scope>
    <source>
        <strain evidence="2">X2_MaxBin.013</strain>
    </source>
</reference>
<protein>
    <recommendedName>
        <fullName evidence="4">Flagellar hook-basal body complex protein FliE</fullName>
    </recommendedName>
</protein>
<evidence type="ECO:0000313" key="2">
    <source>
        <dbReference type="EMBL" id="KAF0133470.1"/>
    </source>
</evidence>
<accession>A0A833P2U9</accession>
<dbReference type="Proteomes" id="UP000488506">
    <property type="component" value="Unassembled WGS sequence"/>
</dbReference>
<dbReference type="Pfam" id="PF02049">
    <property type="entry name" value="FliE"/>
    <property type="match status" value="1"/>
</dbReference>
<gene>
    <name evidence="2" type="ORF">FD145_1269</name>
</gene>
<dbReference type="GO" id="GO:0009288">
    <property type="term" value="C:bacterial-type flagellum"/>
    <property type="evidence" value="ECO:0007669"/>
    <property type="project" value="InterPro"/>
</dbReference>
<dbReference type="EMBL" id="WPAF01000025">
    <property type="protein sequence ID" value="KAF0133470.1"/>
    <property type="molecule type" value="Genomic_DNA"/>
</dbReference>
<dbReference type="GO" id="GO:0003774">
    <property type="term" value="F:cytoskeletal motor activity"/>
    <property type="evidence" value="ECO:0007669"/>
    <property type="project" value="InterPro"/>
</dbReference>
<sequence length="113" mass="12347">MVEGIDPLSYKLAQLMGEEAPVSKVEISENAEASPFVSDNPFEKIFSRAVDALEGVSEAEKKSNYLISEYLQGRGDIQDVMVQSSKVGIMVQLASTTINLAVSTFKEITQMQV</sequence>